<dbReference type="Proteomes" id="UP000740883">
    <property type="component" value="Unassembled WGS sequence"/>
</dbReference>
<evidence type="ECO:0000256" key="4">
    <source>
        <dbReference type="ARBA" id="ARBA00022630"/>
    </source>
</evidence>
<dbReference type="OrthoDB" id="264015at2759"/>
<dbReference type="InterPro" id="IPR038299">
    <property type="entry name" value="DAO_C_sf"/>
</dbReference>
<keyword evidence="5" id="KW-0274">FAD</keyword>
<dbReference type="EMBL" id="SBJO01000055">
    <property type="protein sequence ID" value="KAF9763763.1"/>
    <property type="molecule type" value="Genomic_DNA"/>
</dbReference>
<dbReference type="EC" id="1.1.5.3" evidence="3 7"/>
<accession>A0A9P6KZ03</accession>
<evidence type="ECO:0000259" key="9">
    <source>
        <dbReference type="Pfam" id="PF16901"/>
    </source>
</evidence>
<evidence type="ECO:0000313" key="10">
    <source>
        <dbReference type="EMBL" id="KAF9763763.1"/>
    </source>
</evidence>
<dbReference type="Gene3D" id="3.50.50.60">
    <property type="entry name" value="FAD/NAD(P)-binding domain"/>
    <property type="match status" value="1"/>
</dbReference>
<protein>
    <recommendedName>
        <fullName evidence="3 7">Glycerol-3-phosphate dehydrogenase</fullName>
        <ecNumber evidence="3 7">1.1.5.3</ecNumber>
    </recommendedName>
</protein>
<evidence type="ECO:0000259" key="8">
    <source>
        <dbReference type="Pfam" id="PF01266"/>
    </source>
</evidence>
<proteinExistence type="inferred from homology"/>
<dbReference type="PRINTS" id="PR01001">
    <property type="entry name" value="FADG3PDH"/>
</dbReference>
<dbReference type="Gene3D" id="3.30.9.10">
    <property type="entry name" value="D-Amino Acid Oxidase, subunit A, domain 2"/>
    <property type="match status" value="1"/>
</dbReference>
<dbReference type="InterPro" id="IPR036188">
    <property type="entry name" value="FAD/NAD-bd_sf"/>
</dbReference>
<comment type="similarity">
    <text evidence="2 7">Belongs to the FAD-dependent glycerol-3-phosphate dehydrogenase family.</text>
</comment>
<dbReference type="GO" id="GO:0004368">
    <property type="term" value="F:glycerol-3-phosphate dehydrogenase (quinone) activity"/>
    <property type="evidence" value="ECO:0007669"/>
    <property type="project" value="UniProtKB-EC"/>
</dbReference>
<dbReference type="GO" id="GO:0006072">
    <property type="term" value="P:glycerol-3-phosphate metabolic process"/>
    <property type="evidence" value="ECO:0007669"/>
    <property type="project" value="UniProtKB-UniRule"/>
</dbReference>
<evidence type="ECO:0000313" key="11">
    <source>
        <dbReference type="Proteomes" id="UP000740883"/>
    </source>
</evidence>
<gene>
    <name evidence="10" type="ORF">NGRA_1061</name>
</gene>
<dbReference type="PROSITE" id="PS00977">
    <property type="entry name" value="FAD_G3PDH_1"/>
    <property type="match status" value="1"/>
</dbReference>
<evidence type="ECO:0000256" key="5">
    <source>
        <dbReference type="ARBA" id="ARBA00022827"/>
    </source>
</evidence>
<keyword evidence="6 7" id="KW-0560">Oxidoreductase</keyword>
<comment type="caution">
    <text evidence="10">The sequence shown here is derived from an EMBL/GenBank/DDBJ whole genome shotgun (WGS) entry which is preliminary data.</text>
</comment>
<dbReference type="PANTHER" id="PTHR11985:SF15">
    <property type="entry name" value="GLYCEROL-3-PHOSPHATE DEHYDROGENASE, MITOCHONDRIAL"/>
    <property type="match status" value="1"/>
</dbReference>
<organism evidence="10 11">
    <name type="scientific">Nosema granulosis</name>
    <dbReference type="NCBI Taxonomy" id="83296"/>
    <lineage>
        <taxon>Eukaryota</taxon>
        <taxon>Fungi</taxon>
        <taxon>Fungi incertae sedis</taxon>
        <taxon>Microsporidia</taxon>
        <taxon>Nosematidae</taxon>
        <taxon>Nosema</taxon>
    </lineage>
</organism>
<reference evidence="10 11" key="1">
    <citation type="journal article" date="2020" name="Genome Biol. Evol.">
        <title>Comparative genomics of strictly vertically transmitted, feminizing microsporidia endosymbionts of amphipod crustaceans.</title>
        <authorList>
            <person name="Cormier A."/>
            <person name="Chebbi M.A."/>
            <person name="Giraud I."/>
            <person name="Wattier R."/>
            <person name="Teixeira M."/>
            <person name="Gilbert C."/>
            <person name="Rigaud T."/>
            <person name="Cordaux R."/>
        </authorList>
    </citation>
    <scope>NUCLEOTIDE SEQUENCE [LARGE SCALE GENOMIC DNA]</scope>
    <source>
        <strain evidence="10 11">Ou3-Ou53</strain>
    </source>
</reference>
<feature type="domain" description="FAD dependent oxidoreductase" evidence="8">
    <location>
        <begin position="32"/>
        <end position="389"/>
    </location>
</feature>
<dbReference type="Pfam" id="PF01266">
    <property type="entry name" value="DAO"/>
    <property type="match status" value="1"/>
</dbReference>
<dbReference type="SUPFAM" id="SSF51905">
    <property type="entry name" value="FAD/NAD(P)-binding domain"/>
    <property type="match status" value="1"/>
</dbReference>
<dbReference type="Pfam" id="PF16901">
    <property type="entry name" value="DAO_C"/>
    <property type="match status" value="1"/>
</dbReference>
<keyword evidence="11" id="KW-1185">Reference proteome</keyword>
<dbReference type="GO" id="GO:0005739">
    <property type="term" value="C:mitochondrion"/>
    <property type="evidence" value="ECO:0007669"/>
    <property type="project" value="TreeGrafter"/>
</dbReference>
<dbReference type="InterPro" id="IPR000447">
    <property type="entry name" value="G3P_DH_FAD-dep"/>
</dbReference>
<comment type="catalytic activity">
    <reaction evidence="7">
        <text>a quinone + sn-glycerol 3-phosphate = dihydroxyacetone phosphate + a quinol</text>
        <dbReference type="Rhea" id="RHEA:18977"/>
        <dbReference type="ChEBI" id="CHEBI:24646"/>
        <dbReference type="ChEBI" id="CHEBI:57597"/>
        <dbReference type="ChEBI" id="CHEBI:57642"/>
        <dbReference type="ChEBI" id="CHEBI:132124"/>
        <dbReference type="EC" id="1.1.5.3"/>
    </reaction>
</comment>
<sequence length="560" mass="64143">MIAKAFLKPYNVEWRPKSREEILRDLSNEMFDILIVGGGSSGVGCAVDAATRGLKVALVESDDFGSGTSSKSTKLLHGGVRYLEKAFIDFDYSQFKLVSEALQERKVVMDACPYLTKTIDIMFPIYTRALFIYYYIGLKLYDWLSGSQSLGRSRFINYNQTIENYKHVRKDRLVGSIVYKDGQFFDAKYNVIVGLTAAYFGASIINHCELRQFVKQNNKITGAVVFDKLAQKEYTVKSKVVINTTGQFADEVRHLAENDDKNIVMQSSGTHIVVSNEFGPTNMGFVDPNTADGRLAFLLPYKGKMLMGATDIKCNELPRAVPKEEDLEFLMHEVDFYTERNIELRKKDVMSVWTGIRPLIRDTSKANTEKIVRRHSINIDDDGLVTLTGGKWTIYRLMAEQAIDATISKFKLKPTRCCLTKSLKMIGAQTYSDFAIDEIRTHLSVPQDIAEHLATSYGTRAFLISRYMENGYTRLVEDYPYIKEEIYYQMEFEMAVKISDVLFNRLLISYIDVRKASKMVEQIGRIMQRHYEWSEERYETECNQCNGYLETMGLTLLCKK</sequence>
<dbReference type="AlphaFoldDB" id="A0A9P6KZ03"/>
<dbReference type="InterPro" id="IPR006076">
    <property type="entry name" value="FAD-dep_OxRdtase"/>
</dbReference>
<dbReference type="Gene3D" id="1.10.8.870">
    <property type="entry name" value="Alpha-glycerophosphate oxidase, cap domain"/>
    <property type="match status" value="1"/>
</dbReference>
<evidence type="ECO:0000256" key="6">
    <source>
        <dbReference type="ARBA" id="ARBA00023002"/>
    </source>
</evidence>
<evidence type="ECO:0000256" key="7">
    <source>
        <dbReference type="RuleBase" id="RU361217"/>
    </source>
</evidence>
<evidence type="ECO:0000256" key="3">
    <source>
        <dbReference type="ARBA" id="ARBA00013029"/>
    </source>
</evidence>
<feature type="domain" description="Alpha-glycerophosphate oxidase C-terminal" evidence="9">
    <location>
        <begin position="418"/>
        <end position="537"/>
    </location>
</feature>
<evidence type="ECO:0000256" key="1">
    <source>
        <dbReference type="ARBA" id="ARBA00001974"/>
    </source>
</evidence>
<keyword evidence="4 7" id="KW-0285">Flavoprotein</keyword>
<dbReference type="PANTHER" id="PTHR11985">
    <property type="entry name" value="GLYCEROL-3-PHOSPHATE DEHYDROGENASE"/>
    <property type="match status" value="1"/>
</dbReference>
<name>A0A9P6KZ03_9MICR</name>
<dbReference type="InterPro" id="IPR031656">
    <property type="entry name" value="DAO_C"/>
</dbReference>
<evidence type="ECO:0000256" key="2">
    <source>
        <dbReference type="ARBA" id="ARBA00007330"/>
    </source>
</evidence>
<comment type="cofactor">
    <cofactor evidence="1 7">
        <name>FAD</name>
        <dbReference type="ChEBI" id="CHEBI:57692"/>
    </cofactor>
</comment>